<evidence type="ECO:0000313" key="8">
    <source>
        <dbReference type="EMBL" id="QWW22079.1"/>
    </source>
</evidence>
<dbReference type="VEuPathDB" id="FungiDB:CJJ09_000947"/>
<reference evidence="8" key="3">
    <citation type="submission" date="2021-06" db="EMBL/GenBank/DDBJ databases">
        <title>Candida auris outbreak in lebanese hospital.</title>
        <authorList>
            <person name="Finianos M."/>
        </authorList>
    </citation>
    <scope>NUCLEOTIDE SEQUENCE</scope>
    <source>
        <strain evidence="8">CA7LBN</strain>
    </source>
</reference>
<reference evidence="7" key="1">
    <citation type="journal article" date="2017" name="Clin. Infect. Dis.">
        <title>Simultaneous emergence of multidrug-resistant Candida auris on 3 continents confirmed by whole-genome sequencing and epidemiological analyses.</title>
        <authorList>
            <person name="Lockhart S.R."/>
            <person name="Etienne K.A."/>
            <person name="Vallabhaneni S."/>
            <person name="Farooqi J."/>
            <person name="Chowdhary A."/>
            <person name="Govender N.P."/>
            <person name="Colombo A.L."/>
            <person name="Calvo B."/>
            <person name="Cuomo C.A."/>
            <person name="Desjardins C.A."/>
            <person name="Berkow E.L."/>
            <person name="Castanheira M."/>
            <person name="Magobo R.E."/>
            <person name="Jabeen K."/>
            <person name="Asghar R.J."/>
            <person name="Meis J.F."/>
            <person name="Jackson B."/>
            <person name="Chiller T."/>
            <person name="Litvintseva A.P."/>
        </authorList>
    </citation>
    <scope>NUCLEOTIDE SEQUENCE [LARGE SCALE GENOMIC DNA]</scope>
    <source>
        <strain evidence="7">B8441</strain>
    </source>
</reference>
<name>A0A2H0ZLV0_CANAR</name>
<comment type="similarity">
    <text evidence="5">Belongs to the STE12 transcription factor family.</text>
</comment>
<dbReference type="InterPro" id="IPR003120">
    <property type="entry name" value="Ste12"/>
</dbReference>
<dbReference type="EMBL" id="PEKT02000007">
    <property type="protein sequence ID" value="PIS51568.1"/>
    <property type="molecule type" value="Genomic_DNA"/>
</dbReference>
<dbReference type="GO" id="GO:1990527">
    <property type="term" value="C:Tec1p-Ste12p-Dig1p complex"/>
    <property type="evidence" value="ECO:0007669"/>
    <property type="project" value="TreeGrafter"/>
</dbReference>
<protein>
    <submittedName>
        <fullName evidence="7">Protein STE12</fullName>
    </submittedName>
</protein>
<organism evidence="7">
    <name type="scientific">Candidozyma auris</name>
    <name type="common">Yeast</name>
    <name type="synonym">Candida auris</name>
    <dbReference type="NCBI Taxonomy" id="498019"/>
    <lineage>
        <taxon>Eukaryota</taxon>
        <taxon>Fungi</taxon>
        <taxon>Dikarya</taxon>
        <taxon>Ascomycota</taxon>
        <taxon>Saccharomycotina</taxon>
        <taxon>Pichiomycetes</taxon>
        <taxon>Metschnikowiaceae</taxon>
        <taxon>Candidozyma</taxon>
    </lineage>
</organism>
<evidence type="ECO:0000256" key="5">
    <source>
        <dbReference type="ARBA" id="ARBA00024345"/>
    </source>
</evidence>
<feature type="region of interest" description="Disordered" evidence="6">
    <location>
        <begin position="442"/>
        <end position="516"/>
    </location>
</feature>
<feature type="compositionally biased region" description="Polar residues" evidence="6">
    <location>
        <begin position="473"/>
        <end position="500"/>
    </location>
</feature>
<evidence type="ECO:0000256" key="1">
    <source>
        <dbReference type="ARBA" id="ARBA00004123"/>
    </source>
</evidence>
<dbReference type="AlphaFoldDB" id="A0A2H0ZLV0"/>
<reference evidence="7" key="2">
    <citation type="submission" date="2017-11" db="EMBL/GenBank/DDBJ databases">
        <title>Candida auris genome assembly and annotation.</title>
        <authorList>
            <person name="Munoz J.F."/>
            <person name="Gade L.G."/>
            <person name="Chow N.A."/>
            <person name="Litvintseva A.P."/>
            <person name="Loparev V.N."/>
            <person name="Cuomo C.A."/>
        </authorList>
    </citation>
    <scope>NUCLEOTIDE SEQUENCE</scope>
    <source>
        <strain evidence="7">B8441</strain>
    </source>
</reference>
<dbReference type="PANTHER" id="PTHR47427:SF1">
    <property type="entry name" value="PROTEIN STE12"/>
    <property type="match status" value="1"/>
</dbReference>
<dbReference type="EMBL" id="CP076749">
    <property type="protein sequence ID" value="QWW22079.1"/>
    <property type="molecule type" value="Genomic_DNA"/>
</dbReference>
<evidence type="ECO:0000256" key="2">
    <source>
        <dbReference type="ARBA" id="ARBA00023015"/>
    </source>
</evidence>
<dbReference type="GO" id="GO:0003700">
    <property type="term" value="F:DNA-binding transcription factor activity"/>
    <property type="evidence" value="ECO:0007669"/>
    <property type="project" value="InterPro"/>
</dbReference>
<gene>
    <name evidence="7" type="ORF">B9J08_003159</name>
    <name evidence="8" type="ORF">CA7LBN_000825</name>
</gene>
<evidence type="ECO:0000256" key="4">
    <source>
        <dbReference type="ARBA" id="ARBA00023242"/>
    </source>
</evidence>
<keyword evidence="4" id="KW-0539">Nucleus</keyword>
<keyword evidence="3" id="KW-0804">Transcription</keyword>
<dbReference type="Pfam" id="PF02200">
    <property type="entry name" value="STE"/>
    <property type="match status" value="1"/>
</dbReference>
<evidence type="ECO:0000256" key="6">
    <source>
        <dbReference type="SAM" id="MobiDB-lite"/>
    </source>
</evidence>
<dbReference type="VEuPathDB" id="FungiDB:CJJ07_001300"/>
<dbReference type="VEuPathDB" id="FungiDB:QG37_02170"/>
<dbReference type="OMA" id="IVRCILY"/>
<proteinExistence type="inferred from homology"/>
<dbReference type="GO" id="GO:0005634">
    <property type="term" value="C:nucleus"/>
    <property type="evidence" value="ECO:0007669"/>
    <property type="project" value="UniProtKB-SubCell"/>
</dbReference>
<dbReference type="STRING" id="498019.A0A2H0ZLV0"/>
<feature type="compositionally biased region" description="Basic and acidic residues" evidence="6">
    <location>
        <begin position="501"/>
        <end position="516"/>
    </location>
</feature>
<feature type="compositionally biased region" description="Acidic residues" evidence="6">
    <location>
        <begin position="232"/>
        <end position="243"/>
    </location>
</feature>
<sequence length="516" mass="58920">MSKEAAPSVSEEVKEALRLIEDLKFFLVTAPANWQENQVIRRYYLDNDEGFVSCVFWNNLYFITGTDIVRCILYKFEKFGRTIIDRKKFEEGIFSDLRNLKTGTDAVLEGPKSPFLNFLYKNACLRTQKKQKVFYWFNVPHDKLMADALDRDLKRERLGQTPSSKATREPALSFQYVEDKSQSLYEQLTAHLSLSKYNQQEPVKDDSSDSPEYTCHQRVPGYGDDNHIEANDANDDDDDDDFPLDFIEQGPRGPRDYISLNGPHHSGSYINGLDSDFDSIDASFVTQTPETFNIASTEDYLIEQTQPSKQPFSASQSMFPRSVHGDEGQVTIGHPQIQPQYPTNIPSGTRGQFPPMATFSSQPSNLIAPYYEPGYGYVHDSQMLQSYYPEDMWFAGPPTGYPAVAPVFDDYSPYRAAFYEPDYSIYDARPSLRQREISHNMMRKRQQLQPSKGTKMRRVGSQKGSIDNEAKAQTRTNCNSATRNSSDNLMPTPESSANVQNDDHVQLQKSDKVREF</sequence>
<dbReference type="VEuPathDB" id="FungiDB:CJI97_003231"/>
<dbReference type="SMART" id="SM00424">
    <property type="entry name" value="STE"/>
    <property type="match status" value="1"/>
</dbReference>
<dbReference type="GO" id="GO:1990526">
    <property type="term" value="C:Ste12p-Dig1p-Dig2p complex"/>
    <property type="evidence" value="ECO:0007669"/>
    <property type="project" value="TreeGrafter"/>
</dbReference>
<dbReference type="GO" id="GO:2000220">
    <property type="term" value="P:regulation of pseudohyphal growth"/>
    <property type="evidence" value="ECO:0007669"/>
    <property type="project" value="TreeGrafter"/>
</dbReference>
<accession>A0A2H0ZLV0</accession>
<feature type="region of interest" description="Disordered" evidence="6">
    <location>
        <begin position="196"/>
        <end position="261"/>
    </location>
</feature>
<dbReference type="InterPro" id="IPR052127">
    <property type="entry name" value="STE12_transcription_factor"/>
</dbReference>
<dbReference type="Proteomes" id="UP000825438">
    <property type="component" value="Chromosome I"/>
</dbReference>
<keyword evidence="2" id="KW-0805">Transcription regulation</keyword>
<comment type="subcellular location">
    <subcellularLocation>
        <location evidence="1">Nucleus</location>
    </subcellularLocation>
</comment>
<dbReference type="PANTHER" id="PTHR47427">
    <property type="entry name" value="PROTEIN STE12"/>
    <property type="match status" value="1"/>
</dbReference>
<evidence type="ECO:0000256" key="3">
    <source>
        <dbReference type="ARBA" id="ARBA00023163"/>
    </source>
</evidence>
<dbReference type="VEuPathDB" id="FungiDB:CJI96_0001693"/>
<dbReference type="VEuPathDB" id="FungiDB:B9J08_003159"/>
<evidence type="ECO:0000313" key="7">
    <source>
        <dbReference type="EMBL" id="PIS51568.1"/>
    </source>
</evidence>